<dbReference type="Proteomes" id="UP000230233">
    <property type="component" value="Chromosome V"/>
</dbReference>
<organism evidence="2 3">
    <name type="scientific">Caenorhabditis nigoni</name>
    <dbReference type="NCBI Taxonomy" id="1611254"/>
    <lineage>
        <taxon>Eukaryota</taxon>
        <taxon>Metazoa</taxon>
        <taxon>Ecdysozoa</taxon>
        <taxon>Nematoda</taxon>
        <taxon>Chromadorea</taxon>
        <taxon>Rhabditida</taxon>
        <taxon>Rhabditina</taxon>
        <taxon>Rhabditomorpha</taxon>
        <taxon>Rhabditoidea</taxon>
        <taxon>Rhabditidae</taxon>
        <taxon>Peloderinae</taxon>
        <taxon>Caenorhabditis</taxon>
    </lineage>
</organism>
<keyword evidence="3" id="KW-1185">Reference proteome</keyword>
<evidence type="ECO:0000313" key="2">
    <source>
        <dbReference type="EMBL" id="PIC30354.1"/>
    </source>
</evidence>
<gene>
    <name evidence="2" type="primary">Cnig_chr_V.g21619</name>
    <name evidence="2" type="ORF">B9Z55_021619</name>
</gene>
<reference evidence="3" key="1">
    <citation type="submission" date="2017-10" db="EMBL/GenBank/DDBJ databases">
        <title>Rapid genome shrinkage in a self-fertile nematode reveals novel sperm competition proteins.</title>
        <authorList>
            <person name="Yin D."/>
            <person name="Schwarz E.M."/>
            <person name="Thomas C.G."/>
            <person name="Felde R.L."/>
            <person name="Korf I.F."/>
            <person name="Cutter A.D."/>
            <person name="Schartner C.M."/>
            <person name="Ralston E.J."/>
            <person name="Meyer B.J."/>
            <person name="Haag E.S."/>
        </authorList>
    </citation>
    <scope>NUCLEOTIDE SEQUENCE [LARGE SCALE GENOMIC DNA]</scope>
    <source>
        <strain evidence="3">JU1422</strain>
    </source>
</reference>
<dbReference type="AlphaFoldDB" id="A0A2G5TSX1"/>
<dbReference type="EMBL" id="PDUG01000005">
    <property type="protein sequence ID" value="PIC30354.1"/>
    <property type="molecule type" value="Genomic_DNA"/>
</dbReference>
<dbReference type="InterPro" id="IPR053222">
    <property type="entry name" value="Zygotic_Embryogenesis-Asso"/>
</dbReference>
<feature type="domain" description="F-box" evidence="1">
    <location>
        <begin position="289"/>
        <end position="336"/>
    </location>
</feature>
<evidence type="ECO:0000259" key="1">
    <source>
        <dbReference type="PROSITE" id="PS50181"/>
    </source>
</evidence>
<sequence>MPINILSLPDKDLQYALKSMDICSLIAFSLCSNRTKSLVTASNRKINPISGDVCKWGIRLAIRPKYLLEFENITDQLFIFLFYSNPLIKIYRGNRFENWKELNLSQSEWFAHLLSIFNESMIYQLEVIEVCPISHLDTIKQFIPRCQTLRIQENCPGEFAKMAFFKLSSIAEKVVVPKNIFDNGNDISKALSLSLKSMSFIDWRNPFKLESSDLLVLNITDLSIRTANITFKELNRFLKLWMKSNHICYRPKRITIGLDVGINPEEVLQGIKYDVVDEDVCRPTAQFMPIPILSLPGKDLQYALNCMDISDLIAFSLCSKRAKNLVKDSNRKIRSIHVNVLENRIRLLIMEWKLVESIYLNLSDFGISKDRGKIWRKQEYTQNDWIAHFLSIFNESMIHVLKIENTSLSYLDTVKQIIPKCRILYICENCSIEVTKMAFLKLSPIAVEKVEVQKNVFDIDNDISKFLSLNLKSVLLYGWNNPLELNSDDLSMSNIADLTIHKAIITERELNRFLKMWMKGNHRFYRPELIKLLLNDGLELNRKEVFKGIKYQIAKDDECVFLLKRKDGKLLMGIMKETFITLLF</sequence>
<dbReference type="PANTHER" id="PTHR22899">
    <property type="entry name" value="CYCLIN-RELATED F-BOX FAMILY"/>
    <property type="match status" value="1"/>
</dbReference>
<dbReference type="PANTHER" id="PTHR22899:SF0">
    <property type="entry name" value="F-BOX ASSOCIATED DOMAIN-CONTAINING PROTEIN-RELATED"/>
    <property type="match status" value="1"/>
</dbReference>
<dbReference type="Pfam" id="PF00646">
    <property type="entry name" value="F-box"/>
    <property type="match status" value="2"/>
</dbReference>
<protein>
    <recommendedName>
        <fullName evidence="1">F-box domain-containing protein</fullName>
    </recommendedName>
</protein>
<dbReference type="InterPro" id="IPR012885">
    <property type="entry name" value="F-box_Sdz-33"/>
</dbReference>
<dbReference type="Pfam" id="PF07735">
    <property type="entry name" value="FBA_2"/>
    <property type="match status" value="2"/>
</dbReference>
<feature type="domain" description="F-box" evidence="1">
    <location>
        <begin position="2"/>
        <end position="49"/>
    </location>
</feature>
<name>A0A2G5TSX1_9PELO</name>
<dbReference type="PROSITE" id="PS50181">
    <property type="entry name" value="FBOX"/>
    <property type="match status" value="2"/>
</dbReference>
<dbReference type="InterPro" id="IPR001810">
    <property type="entry name" value="F-box_dom"/>
</dbReference>
<accession>A0A2G5TSX1</accession>
<proteinExistence type="predicted"/>
<comment type="caution">
    <text evidence="2">The sequence shown here is derived from an EMBL/GenBank/DDBJ whole genome shotgun (WGS) entry which is preliminary data.</text>
</comment>
<evidence type="ECO:0000313" key="3">
    <source>
        <dbReference type="Proteomes" id="UP000230233"/>
    </source>
</evidence>